<evidence type="ECO:0000259" key="9">
    <source>
        <dbReference type="Pfam" id="PF00501"/>
    </source>
</evidence>
<dbReference type="PRINTS" id="PR00154">
    <property type="entry name" value="AMPBINDING"/>
</dbReference>
<organism evidence="10 11">
    <name type="scientific">Trichostrongylus colubriformis</name>
    <name type="common">Black scour worm</name>
    <dbReference type="NCBI Taxonomy" id="6319"/>
    <lineage>
        <taxon>Eukaryota</taxon>
        <taxon>Metazoa</taxon>
        <taxon>Ecdysozoa</taxon>
        <taxon>Nematoda</taxon>
        <taxon>Chromadorea</taxon>
        <taxon>Rhabditida</taxon>
        <taxon>Rhabditina</taxon>
        <taxon>Rhabditomorpha</taxon>
        <taxon>Strongyloidea</taxon>
        <taxon>Trichostrongylidae</taxon>
        <taxon>Trichostrongylus</taxon>
    </lineage>
</organism>
<keyword evidence="8" id="KW-1133">Transmembrane helix</keyword>
<dbReference type="EC" id="6.2.1.3" evidence="6"/>
<evidence type="ECO:0000313" key="10">
    <source>
        <dbReference type="EMBL" id="KAK5982196.1"/>
    </source>
</evidence>
<dbReference type="InterPro" id="IPR000873">
    <property type="entry name" value="AMP-dep_synth/lig_dom"/>
</dbReference>
<dbReference type="Gene3D" id="3.40.50.12780">
    <property type="entry name" value="N-terminal domain of ligase-like"/>
    <property type="match status" value="1"/>
</dbReference>
<dbReference type="InterPro" id="IPR020459">
    <property type="entry name" value="AMP-binding"/>
</dbReference>
<dbReference type="GO" id="GO:0005811">
    <property type="term" value="C:lipid droplet"/>
    <property type="evidence" value="ECO:0007669"/>
    <property type="project" value="TreeGrafter"/>
</dbReference>
<dbReference type="InterPro" id="IPR020845">
    <property type="entry name" value="AMP-binding_CS"/>
</dbReference>
<comment type="similarity">
    <text evidence="1">Belongs to the ATP-dependent AMP-binding enzyme family.</text>
</comment>
<keyword evidence="8" id="KW-0812">Transmembrane</keyword>
<dbReference type="Proteomes" id="UP001331761">
    <property type="component" value="Unassembled WGS sequence"/>
</dbReference>
<sequence length="332" mass="37196">MISTNIVLIYITVMSDNGVSEELGKNNHPVYISAVIFLLKIVFFIYDLIVYIPFKIWADPSQKLRMSQRSKASPIKDGDPTSPWRHNNVKDGQLTTCVFPGCHTLADQWNECVKKYGDLDCLGTREVLSIHKEKQKNGKIFEKWVMGEYHWRSFKNVDKRANMVASAFASIGCKKNDKIILFAETREEWVITALACFKSCLPVVTVYATLGDEALEYALKEVDSKTVFTSENLLPKVLKAIKNGIDVRKIIVFPSPDPETDHKHEDENVEIISFEDLLNKGSPDPFEPVSKPEDIAVIMYTSGTTGNPKGVMISHENVVAAVAGQVCVIPIV</sequence>
<evidence type="ECO:0000256" key="3">
    <source>
        <dbReference type="ARBA" id="ARBA00022741"/>
    </source>
</evidence>
<dbReference type="PROSITE" id="PS00455">
    <property type="entry name" value="AMP_BINDING"/>
    <property type="match status" value="1"/>
</dbReference>
<evidence type="ECO:0000256" key="8">
    <source>
        <dbReference type="SAM" id="Phobius"/>
    </source>
</evidence>
<dbReference type="GO" id="GO:0005524">
    <property type="term" value="F:ATP binding"/>
    <property type="evidence" value="ECO:0007669"/>
    <property type="project" value="UniProtKB-KW"/>
</dbReference>
<evidence type="ECO:0000256" key="4">
    <source>
        <dbReference type="ARBA" id="ARBA00022832"/>
    </source>
</evidence>
<dbReference type="Pfam" id="PF00501">
    <property type="entry name" value="AMP-binding"/>
    <property type="match status" value="1"/>
</dbReference>
<dbReference type="GO" id="GO:0005886">
    <property type="term" value="C:plasma membrane"/>
    <property type="evidence" value="ECO:0007669"/>
    <property type="project" value="TreeGrafter"/>
</dbReference>
<evidence type="ECO:0000256" key="5">
    <source>
        <dbReference type="ARBA" id="ARBA00022840"/>
    </source>
</evidence>
<feature type="domain" description="AMP-dependent synthetase/ligase" evidence="9">
    <location>
        <begin position="144"/>
        <end position="325"/>
    </location>
</feature>
<evidence type="ECO:0000313" key="11">
    <source>
        <dbReference type="Proteomes" id="UP001331761"/>
    </source>
</evidence>
<evidence type="ECO:0000256" key="1">
    <source>
        <dbReference type="ARBA" id="ARBA00006432"/>
    </source>
</evidence>
<comment type="catalytic activity">
    <reaction evidence="7">
        <text>a long-chain fatty acid + ATP + CoA = a long-chain fatty acyl-CoA + AMP + diphosphate</text>
        <dbReference type="Rhea" id="RHEA:15421"/>
        <dbReference type="ChEBI" id="CHEBI:30616"/>
        <dbReference type="ChEBI" id="CHEBI:33019"/>
        <dbReference type="ChEBI" id="CHEBI:57287"/>
        <dbReference type="ChEBI" id="CHEBI:57560"/>
        <dbReference type="ChEBI" id="CHEBI:83139"/>
        <dbReference type="ChEBI" id="CHEBI:456215"/>
        <dbReference type="EC" id="6.2.1.3"/>
    </reaction>
</comment>
<keyword evidence="5" id="KW-0067">ATP-binding</keyword>
<dbReference type="GO" id="GO:0030182">
    <property type="term" value="P:neuron differentiation"/>
    <property type="evidence" value="ECO:0007669"/>
    <property type="project" value="TreeGrafter"/>
</dbReference>
<keyword evidence="8" id="KW-0472">Membrane</keyword>
<keyword evidence="4" id="KW-0276">Fatty acid metabolism</keyword>
<dbReference type="InterPro" id="IPR042099">
    <property type="entry name" value="ANL_N_sf"/>
</dbReference>
<dbReference type="PANTHER" id="PTHR43272">
    <property type="entry name" value="LONG-CHAIN-FATTY-ACID--COA LIGASE"/>
    <property type="match status" value="1"/>
</dbReference>
<dbReference type="AlphaFoldDB" id="A0AAN8FMU5"/>
<evidence type="ECO:0000256" key="7">
    <source>
        <dbReference type="ARBA" id="ARBA00036813"/>
    </source>
</evidence>
<dbReference type="GO" id="GO:0035336">
    <property type="term" value="P:long-chain fatty-acyl-CoA metabolic process"/>
    <property type="evidence" value="ECO:0007669"/>
    <property type="project" value="TreeGrafter"/>
</dbReference>
<keyword evidence="4" id="KW-0443">Lipid metabolism</keyword>
<keyword evidence="3" id="KW-0547">Nucleotide-binding</keyword>
<dbReference type="PANTHER" id="PTHR43272:SF83">
    <property type="entry name" value="ACYL-COA SYNTHETASE LONG-CHAIN, ISOFORM J"/>
    <property type="match status" value="1"/>
</dbReference>
<dbReference type="GO" id="GO:0004467">
    <property type="term" value="F:long-chain fatty acid-CoA ligase activity"/>
    <property type="evidence" value="ECO:0007669"/>
    <property type="project" value="UniProtKB-EC"/>
</dbReference>
<evidence type="ECO:0000256" key="2">
    <source>
        <dbReference type="ARBA" id="ARBA00022598"/>
    </source>
</evidence>
<name>A0AAN8FMU5_TRICO</name>
<keyword evidence="2" id="KW-0436">Ligase</keyword>
<keyword evidence="11" id="KW-1185">Reference proteome</keyword>
<feature type="transmembrane region" description="Helical" evidence="8">
    <location>
        <begin position="30"/>
        <end position="54"/>
    </location>
</feature>
<dbReference type="SUPFAM" id="SSF56801">
    <property type="entry name" value="Acetyl-CoA synthetase-like"/>
    <property type="match status" value="1"/>
</dbReference>
<protein>
    <recommendedName>
        <fullName evidence="6">long-chain-fatty-acid--CoA ligase</fullName>
        <ecNumber evidence="6">6.2.1.3</ecNumber>
    </recommendedName>
</protein>
<gene>
    <name evidence="10" type="ORF">GCK32_013975</name>
</gene>
<dbReference type="GO" id="GO:0005783">
    <property type="term" value="C:endoplasmic reticulum"/>
    <property type="evidence" value="ECO:0007669"/>
    <property type="project" value="TreeGrafter"/>
</dbReference>
<evidence type="ECO:0000256" key="6">
    <source>
        <dbReference type="ARBA" id="ARBA00026121"/>
    </source>
</evidence>
<accession>A0AAN8FMU5</accession>
<comment type="caution">
    <text evidence="10">The sequence shown here is derived from an EMBL/GenBank/DDBJ whole genome shotgun (WGS) entry which is preliminary data.</text>
</comment>
<reference evidence="10 11" key="1">
    <citation type="submission" date="2019-10" db="EMBL/GenBank/DDBJ databases">
        <title>Assembly and Annotation for the nematode Trichostrongylus colubriformis.</title>
        <authorList>
            <person name="Martin J."/>
        </authorList>
    </citation>
    <scope>NUCLEOTIDE SEQUENCE [LARGE SCALE GENOMIC DNA]</scope>
    <source>
        <strain evidence="10">G859</strain>
        <tissue evidence="10">Whole worm</tissue>
    </source>
</reference>
<dbReference type="EMBL" id="WIXE01005416">
    <property type="protein sequence ID" value="KAK5982196.1"/>
    <property type="molecule type" value="Genomic_DNA"/>
</dbReference>
<proteinExistence type="inferred from homology"/>